<dbReference type="InterPro" id="IPR007855">
    <property type="entry name" value="RDRP"/>
</dbReference>
<comment type="similarity">
    <text evidence="1">Belongs to the RdRP family.</text>
</comment>
<dbReference type="EC" id="2.7.7.48" evidence="1"/>
<dbReference type="PANTHER" id="PTHR23079:SF57">
    <property type="entry name" value="RNA-DIRECTED RNA POLYMERASE"/>
    <property type="match status" value="1"/>
</dbReference>
<dbReference type="InterPro" id="IPR057596">
    <property type="entry name" value="RDRP_core"/>
</dbReference>
<dbReference type="GO" id="GO:0003968">
    <property type="term" value="F:RNA-directed RNA polymerase activity"/>
    <property type="evidence" value="ECO:0007669"/>
    <property type="project" value="UniProtKB-KW"/>
</dbReference>
<sequence>MLLEVDKSKDIIEPLNFFMKLYNDPGHRAMSDVTDSEGYMRVRKVIVTPTKKIFVNPELIMGNRFLRKHGTEKMVRILFRDDDGTKLSFFNSRTVAFRCVKNALEHGLYIGGKKYVFIGSSCSQLRDNGCYFVQGEVEDAVDLRSSMGKFKIESVPK</sequence>
<dbReference type="Proteomes" id="UP000887577">
    <property type="component" value="Unplaced"/>
</dbReference>
<evidence type="ECO:0000313" key="4">
    <source>
        <dbReference type="WBParaSite" id="PSU_v2.g12876.t1"/>
    </source>
</evidence>
<keyword evidence="1" id="KW-0694">RNA-binding</keyword>
<feature type="domain" description="RDRP core" evidence="2">
    <location>
        <begin position="47"/>
        <end position="156"/>
    </location>
</feature>
<dbReference type="Pfam" id="PF05183">
    <property type="entry name" value="RdRP"/>
    <property type="match status" value="1"/>
</dbReference>
<reference evidence="4" key="1">
    <citation type="submission" date="2022-11" db="UniProtKB">
        <authorList>
            <consortium name="WormBaseParasite"/>
        </authorList>
    </citation>
    <scope>IDENTIFICATION</scope>
</reference>
<dbReference type="AlphaFoldDB" id="A0A914Y5A5"/>
<organism evidence="3 4">
    <name type="scientific">Panagrolaimus superbus</name>
    <dbReference type="NCBI Taxonomy" id="310955"/>
    <lineage>
        <taxon>Eukaryota</taxon>
        <taxon>Metazoa</taxon>
        <taxon>Ecdysozoa</taxon>
        <taxon>Nematoda</taxon>
        <taxon>Chromadorea</taxon>
        <taxon>Rhabditida</taxon>
        <taxon>Tylenchina</taxon>
        <taxon>Panagrolaimomorpha</taxon>
        <taxon>Panagrolaimoidea</taxon>
        <taxon>Panagrolaimidae</taxon>
        <taxon>Panagrolaimus</taxon>
    </lineage>
</organism>
<keyword evidence="1" id="KW-0548">Nucleotidyltransferase</keyword>
<keyword evidence="3" id="KW-1185">Reference proteome</keyword>
<dbReference type="PANTHER" id="PTHR23079">
    <property type="entry name" value="RNA-DEPENDENT RNA POLYMERASE"/>
    <property type="match status" value="1"/>
</dbReference>
<keyword evidence="1" id="KW-0808">Transferase</keyword>
<name>A0A914Y5A5_9BILA</name>
<evidence type="ECO:0000259" key="2">
    <source>
        <dbReference type="Pfam" id="PF05183"/>
    </source>
</evidence>
<evidence type="ECO:0000313" key="3">
    <source>
        <dbReference type="Proteomes" id="UP000887577"/>
    </source>
</evidence>
<protein>
    <recommendedName>
        <fullName evidence="1">RNA-dependent RNA polymerase</fullName>
        <ecNumber evidence="1">2.7.7.48</ecNumber>
    </recommendedName>
</protein>
<accession>A0A914Y5A5</accession>
<proteinExistence type="inferred from homology"/>
<dbReference type="GO" id="GO:0030422">
    <property type="term" value="P:siRNA processing"/>
    <property type="evidence" value="ECO:0007669"/>
    <property type="project" value="TreeGrafter"/>
</dbReference>
<comment type="catalytic activity">
    <reaction evidence="1">
        <text>RNA(n) + a ribonucleoside 5'-triphosphate = RNA(n+1) + diphosphate</text>
        <dbReference type="Rhea" id="RHEA:21248"/>
        <dbReference type="Rhea" id="RHEA-COMP:14527"/>
        <dbReference type="Rhea" id="RHEA-COMP:17342"/>
        <dbReference type="ChEBI" id="CHEBI:33019"/>
        <dbReference type="ChEBI" id="CHEBI:61557"/>
        <dbReference type="ChEBI" id="CHEBI:140395"/>
        <dbReference type="EC" id="2.7.7.48"/>
    </reaction>
</comment>
<dbReference type="WBParaSite" id="PSU_v2.g12876.t1">
    <property type="protein sequence ID" value="PSU_v2.g12876.t1"/>
    <property type="gene ID" value="PSU_v2.g12876"/>
</dbReference>
<keyword evidence="1" id="KW-0696">RNA-directed RNA polymerase</keyword>
<evidence type="ECO:0000256" key="1">
    <source>
        <dbReference type="RuleBase" id="RU363098"/>
    </source>
</evidence>
<dbReference type="GO" id="GO:0031380">
    <property type="term" value="C:nuclear RNA-directed RNA polymerase complex"/>
    <property type="evidence" value="ECO:0007669"/>
    <property type="project" value="TreeGrafter"/>
</dbReference>
<dbReference type="GO" id="GO:0003723">
    <property type="term" value="F:RNA binding"/>
    <property type="evidence" value="ECO:0007669"/>
    <property type="project" value="UniProtKB-KW"/>
</dbReference>